<evidence type="ECO:0008006" key="3">
    <source>
        <dbReference type="Google" id="ProtNLM"/>
    </source>
</evidence>
<sequence length="208" mass="22908">MITRCESCGLANDQGIQLEPCVRQHPPGKSGDLVSLRELEEAFPALLGIRSAERRSIDWEFIRRETGVVLPSDFVALAETYPPFTVDDFLGLHIPSAGEERYFVRGVQEGLRNLSELRAAGMSHGHAPYPEPGGLFPWGDSAEGDIFYWRTTGAEDESWTVLVASHNDDWCEYDGSLTSYLAAKVRGTVLPDGLPPDFPSPMPVVEAD</sequence>
<reference evidence="1 2" key="1">
    <citation type="submission" date="2021-01" db="EMBL/GenBank/DDBJ databases">
        <title>Whole genome shotgun sequence of Plantactinospora mayteni NBRC 109088.</title>
        <authorList>
            <person name="Komaki H."/>
            <person name="Tamura T."/>
        </authorList>
    </citation>
    <scope>NUCLEOTIDE SEQUENCE [LARGE SCALE GENOMIC DNA]</scope>
    <source>
        <strain evidence="1 2">NBRC 109088</strain>
    </source>
</reference>
<evidence type="ECO:0000313" key="2">
    <source>
        <dbReference type="Proteomes" id="UP000621500"/>
    </source>
</evidence>
<dbReference type="Proteomes" id="UP000621500">
    <property type="component" value="Unassembled WGS sequence"/>
</dbReference>
<organism evidence="1 2">
    <name type="scientific">Plantactinospora mayteni</name>
    <dbReference type="NCBI Taxonomy" id="566021"/>
    <lineage>
        <taxon>Bacteria</taxon>
        <taxon>Bacillati</taxon>
        <taxon>Actinomycetota</taxon>
        <taxon>Actinomycetes</taxon>
        <taxon>Micromonosporales</taxon>
        <taxon>Micromonosporaceae</taxon>
        <taxon>Plantactinospora</taxon>
    </lineage>
</organism>
<comment type="caution">
    <text evidence="1">The sequence shown here is derived from an EMBL/GenBank/DDBJ whole genome shotgun (WGS) entry which is preliminary data.</text>
</comment>
<keyword evidence="2" id="KW-1185">Reference proteome</keyword>
<evidence type="ECO:0000313" key="1">
    <source>
        <dbReference type="EMBL" id="GIH01479.1"/>
    </source>
</evidence>
<name>A0ABQ4F3J0_9ACTN</name>
<dbReference type="SUPFAM" id="SSF160631">
    <property type="entry name" value="SMI1/KNR4-like"/>
    <property type="match status" value="1"/>
</dbReference>
<dbReference type="EMBL" id="BONX01000073">
    <property type="protein sequence ID" value="GIH01479.1"/>
    <property type="molecule type" value="Genomic_DNA"/>
</dbReference>
<protein>
    <recommendedName>
        <fullName evidence="3">SMI1/KNR4 family protein</fullName>
    </recommendedName>
</protein>
<proteinExistence type="predicted"/>
<gene>
    <name evidence="1" type="ORF">Pma05_80510</name>
</gene>
<accession>A0ABQ4F3J0</accession>
<dbReference type="InterPro" id="IPR037883">
    <property type="entry name" value="Knr4/Smi1-like_sf"/>
</dbReference>